<feature type="domain" description="Gfo/Idh/MocA-like oxidoreductase C-terminal" evidence="3">
    <location>
        <begin position="138"/>
        <end position="343"/>
    </location>
</feature>
<evidence type="ECO:0000259" key="3">
    <source>
        <dbReference type="Pfam" id="PF02894"/>
    </source>
</evidence>
<dbReference type="Pfam" id="PF02894">
    <property type="entry name" value="GFO_IDH_MocA_C"/>
    <property type="match status" value="1"/>
</dbReference>
<evidence type="ECO:0000259" key="2">
    <source>
        <dbReference type="Pfam" id="PF01408"/>
    </source>
</evidence>
<dbReference type="Pfam" id="PF01408">
    <property type="entry name" value="GFO_IDH_MocA"/>
    <property type="match status" value="1"/>
</dbReference>
<dbReference type="Proteomes" id="UP000009325">
    <property type="component" value="Unassembled WGS sequence"/>
</dbReference>
<proteinExistence type="inferred from homology"/>
<gene>
    <name evidence="4" type="ORF">BN146_08615</name>
</gene>
<comment type="similarity">
    <text evidence="1">Belongs to the Gfo/Idh/MocA family.</text>
</comment>
<dbReference type="Gene3D" id="3.30.360.10">
    <property type="entry name" value="Dihydrodipicolinate Reductase, domain 2"/>
    <property type="match status" value="1"/>
</dbReference>
<accession>K0NG53</accession>
<dbReference type="Gene3D" id="3.40.50.720">
    <property type="entry name" value="NAD(P)-binding Rossmann-like Domain"/>
    <property type="match status" value="1"/>
</dbReference>
<dbReference type="InterPro" id="IPR004104">
    <property type="entry name" value="Gfo/Idh/MocA-like_OxRdtase_C"/>
</dbReference>
<reference evidence="4 5" key="1">
    <citation type="submission" date="2012-08" db="EMBL/GenBank/DDBJ databases">
        <title>Draft Genome Sequences of Lactobacillus equicursoris CIP 110162T, isolated from thoroughbred racehorse feces and Lactobacillus sp. CRBIP 24.137 isolated from urine of human.</title>
        <authorList>
            <person name="Cousin S."/>
            <person name="Loux V."/>
            <person name="Ma L."/>
            <person name="Creno S."/>
            <person name="Clermont D."/>
            <person name="Bizet C."/>
            <person name="Bouchier C."/>
        </authorList>
    </citation>
    <scope>NUCLEOTIDE SEQUENCE [LARGE SCALE GENOMIC DNA]</scope>
    <source>
        <strain evidence="4 5">66c</strain>
    </source>
</reference>
<dbReference type="InterPro" id="IPR000683">
    <property type="entry name" value="Gfo/Idh/MocA-like_OxRdtase_N"/>
</dbReference>
<evidence type="ECO:0000256" key="1">
    <source>
        <dbReference type="ARBA" id="ARBA00010928"/>
    </source>
</evidence>
<sequence>MTKQILQVGFLGAGKSTHRYQGPFIAKLTDKFHIKTIWARNLSHVKWDQIPGAVYTENIDDVLQDPDIDLVVISLPVLHYEYTKKTLLAGKNVVCEKPFTESRAQAEELFDLAKEKGLLCMCIQNRRFDSDFLTAQAVIESGRLGDIYEVEMHYDYYRKDVVDAGKFDPFGSFLYQHACHTLDQAISYFGIPHDYHAEVKQLLGSGRMNDYFDLDLYYDAPLKVNVSSSYMRIKPRPKITVYGTKGMFVKTTEDRQEYDLKRFYLPTPNHPDFGLDRERDYGTAYYYNEHDEYVEDLIKTVNGDYSRYYEAVYDSIVSGAAPLVKPEETLKQLELLETGIKQCH</sequence>
<protein>
    <submittedName>
        <fullName evidence="4">Oxidoreductase</fullName>
        <ecNumber evidence="4">1.-.-.-</ecNumber>
    </submittedName>
</protein>
<evidence type="ECO:0000313" key="5">
    <source>
        <dbReference type="Proteomes" id="UP000009325"/>
    </source>
</evidence>
<name>K0NG53_9LACO</name>
<dbReference type="AlphaFoldDB" id="K0NG53"/>
<dbReference type="EC" id="1.-.-.-" evidence="4"/>
<dbReference type="SUPFAM" id="SSF55347">
    <property type="entry name" value="Glyceraldehyde-3-phosphate dehydrogenase-like, C-terminal domain"/>
    <property type="match status" value="1"/>
</dbReference>
<comment type="caution">
    <text evidence="4">The sequence shown here is derived from an EMBL/GenBank/DDBJ whole genome shotgun (WGS) entry which is preliminary data.</text>
</comment>
<dbReference type="SUPFAM" id="SSF51735">
    <property type="entry name" value="NAD(P)-binding Rossmann-fold domains"/>
    <property type="match status" value="1"/>
</dbReference>
<dbReference type="GO" id="GO:0016491">
    <property type="term" value="F:oxidoreductase activity"/>
    <property type="evidence" value="ECO:0007669"/>
    <property type="project" value="UniProtKB-KW"/>
</dbReference>
<organism evidence="4 5">
    <name type="scientific">Lactobacillus equicursoris 66c</name>
    <dbReference type="NCBI Taxonomy" id="872326"/>
    <lineage>
        <taxon>Bacteria</taxon>
        <taxon>Bacillati</taxon>
        <taxon>Bacillota</taxon>
        <taxon>Bacilli</taxon>
        <taxon>Lactobacillales</taxon>
        <taxon>Lactobacillaceae</taxon>
        <taxon>Lactobacillus</taxon>
    </lineage>
</organism>
<dbReference type="GO" id="GO:0000166">
    <property type="term" value="F:nucleotide binding"/>
    <property type="evidence" value="ECO:0007669"/>
    <property type="project" value="InterPro"/>
</dbReference>
<dbReference type="PANTHER" id="PTHR43708:SF7">
    <property type="entry name" value="OXIDOREDUCTASE"/>
    <property type="match status" value="1"/>
</dbReference>
<dbReference type="PANTHER" id="PTHR43708">
    <property type="entry name" value="CONSERVED EXPRESSED OXIDOREDUCTASE (EUROFUNG)"/>
    <property type="match status" value="1"/>
</dbReference>
<feature type="domain" description="Gfo/Idh/MocA-like oxidoreductase N-terminal" evidence="2">
    <location>
        <begin position="7"/>
        <end position="121"/>
    </location>
</feature>
<dbReference type="EMBL" id="CALZ01000128">
    <property type="protein sequence ID" value="CCK84282.1"/>
    <property type="molecule type" value="Genomic_DNA"/>
</dbReference>
<keyword evidence="4" id="KW-0560">Oxidoreductase</keyword>
<dbReference type="InterPro" id="IPR036291">
    <property type="entry name" value="NAD(P)-bd_dom_sf"/>
</dbReference>
<dbReference type="OrthoDB" id="9815825at2"/>
<dbReference type="InterPro" id="IPR051317">
    <property type="entry name" value="Gfo/Idh/MocA_oxidoreduct"/>
</dbReference>
<evidence type="ECO:0000313" key="4">
    <source>
        <dbReference type="EMBL" id="CCK84282.1"/>
    </source>
</evidence>